<dbReference type="Proteomes" id="UP001376459">
    <property type="component" value="Unassembled WGS sequence"/>
</dbReference>
<keyword evidence="3" id="KW-1185">Reference proteome</keyword>
<name>A0ABU8UFD3_9ACTN</name>
<dbReference type="EMBL" id="JBBKAK010000001">
    <property type="protein sequence ID" value="MEJ8667625.1"/>
    <property type="molecule type" value="Genomic_DNA"/>
</dbReference>
<reference evidence="2 3" key="1">
    <citation type="submission" date="2024-03" db="EMBL/GenBank/DDBJ databases">
        <title>Novel Streptomyces species of biotechnological and ecological value are a feature of Machair soil.</title>
        <authorList>
            <person name="Prole J.R."/>
            <person name="Goodfellow M."/>
            <person name="Allenby N."/>
            <person name="Ward A.C."/>
        </authorList>
    </citation>
    <scope>NUCLEOTIDE SEQUENCE [LARGE SCALE GENOMIC DNA]</scope>
    <source>
        <strain evidence="2 3">MS1.AVA.1</strain>
    </source>
</reference>
<evidence type="ECO:0000256" key="1">
    <source>
        <dbReference type="SAM" id="MobiDB-lite"/>
    </source>
</evidence>
<feature type="region of interest" description="Disordered" evidence="1">
    <location>
        <begin position="1"/>
        <end position="22"/>
    </location>
</feature>
<feature type="region of interest" description="Disordered" evidence="1">
    <location>
        <begin position="42"/>
        <end position="66"/>
    </location>
</feature>
<sequence>MRVGLSPAASFPTAEGDLPVDGDFPVVGGLPVDGGSMGSVGGGFGRATQFDLPDSAEPLTAVTQKS</sequence>
<comment type="caution">
    <text evidence="2">The sequence shown here is derived from an EMBL/GenBank/DDBJ whole genome shotgun (WGS) entry which is preliminary data.</text>
</comment>
<evidence type="ECO:0000313" key="3">
    <source>
        <dbReference type="Proteomes" id="UP001376459"/>
    </source>
</evidence>
<proteinExistence type="predicted"/>
<organism evidence="2 3">
    <name type="scientific">Streptomyces machairae</name>
    <dbReference type="NCBI Taxonomy" id="3134109"/>
    <lineage>
        <taxon>Bacteria</taxon>
        <taxon>Bacillati</taxon>
        <taxon>Actinomycetota</taxon>
        <taxon>Actinomycetes</taxon>
        <taxon>Kitasatosporales</taxon>
        <taxon>Streptomycetaceae</taxon>
        <taxon>Streptomyces</taxon>
    </lineage>
</organism>
<protein>
    <submittedName>
        <fullName evidence="2">Uncharacterized protein</fullName>
    </submittedName>
</protein>
<accession>A0ABU8UFD3</accession>
<evidence type="ECO:0000313" key="2">
    <source>
        <dbReference type="EMBL" id="MEJ8667625.1"/>
    </source>
</evidence>
<gene>
    <name evidence="2" type="ORF">WKI71_00790</name>
</gene>